<keyword evidence="2" id="KW-0812">Transmembrane</keyword>
<dbReference type="RefSeq" id="WP_212532758.1">
    <property type="nucleotide sequence ID" value="NZ_JAGSOG010000276.1"/>
</dbReference>
<evidence type="ECO:0000313" key="4">
    <source>
        <dbReference type="Proteomes" id="UP000675781"/>
    </source>
</evidence>
<feature type="transmembrane region" description="Helical" evidence="2">
    <location>
        <begin position="243"/>
        <end position="263"/>
    </location>
</feature>
<keyword evidence="2" id="KW-0472">Membrane</keyword>
<dbReference type="Proteomes" id="UP000675781">
    <property type="component" value="Unassembled WGS sequence"/>
</dbReference>
<feature type="transmembrane region" description="Helical" evidence="2">
    <location>
        <begin position="402"/>
        <end position="424"/>
    </location>
</feature>
<dbReference type="AlphaFoldDB" id="A0A941EZR8"/>
<proteinExistence type="predicted"/>
<dbReference type="EMBL" id="JAGSOG010000276">
    <property type="protein sequence ID" value="MBR7838299.1"/>
    <property type="molecule type" value="Genomic_DNA"/>
</dbReference>
<name>A0A941EZR8_9ACTN</name>
<evidence type="ECO:0000256" key="2">
    <source>
        <dbReference type="SAM" id="Phobius"/>
    </source>
</evidence>
<evidence type="ECO:0000256" key="1">
    <source>
        <dbReference type="SAM" id="MobiDB-lite"/>
    </source>
</evidence>
<gene>
    <name evidence="3" type="ORF">KDL01_33830</name>
</gene>
<feature type="transmembrane region" description="Helical" evidence="2">
    <location>
        <begin position="278"/>
        <end position="301"/>
    </location>
</feature>
<protein>
    <submittedName>
        <fullName evidence="3">Uncharacterized protein</fullName>
    </submittedName>
</protein>
<accession>A0A941EZR8</accession>
<keyword evidence="4" id="KW-1185">Reference proteome</keyword>
<keyword evidence="2" id="KW-1133">Transmembrane helix</keyword>
<sequence length="432" mass="45157">MSAETLDGATRLTLRPLSITPHGDGDGTGGSNRGAAGTGPEPGEIPGEIMVGDAARGEFVVLPAVAGPVIAALAAGRSLDEAAADVLASTGVEVDVADFAAALIDLGFVARVGDRETAAGAPRGEGTGGRWGAAAVRVFGPAFARALWPVYALVGAVDVAAVAGDRALRPAGGQLYFLPDPLAGLALLTLTQMCVAAGHESAHWIAARRAGVPSRIGVGRRGYLLVLQTDLSALRAVPRRARFAPLCAGLAFDSCVLAVNLALRQGARDGWWHLPPTLLGFLAGQAAMQVLAMALQLLIFLRSDLYGALVLGFDCVDLSRVARLTLRARLGRYGRLGPDERAVLARADRRDLRVARWYSWLLGIGAVLAAFCFAGIVVPGIWRVCGWVRTALADHPVASTAFWEPVGCAVILLLPSLLPWVLALRERRARSA</sequence>
<feature type="region of interest" description="Disordered" evidence="1">
    <location>
        <begin position="1"/>
        <end position="45"/>
    </location>
</feature>
<comment type="caution">
    <text evidence="3">The sequence shown here is derived from an EMBL/GenBank/DDBJ whole genome shotgun (WGS) entry which is preliminary data.</text>
</comment>
<evidence type="ECO:0000313" key="3">
    <source>
        <dbReference type="EMBL" id="MBR7838299.1"/>
    </source>
</evidence>
<feature type="transmembrane region" description="Helical" evidence="2">
    <location>
        <begin position="357"/>
        <end position="382"/>
    </location>
</feature>
<organism evidence="3 4">
    <name type="scientific">Actinospica durhamensis</name>
    <dbReference type="NCBI Taxonomy" id="1508375"/>
    <lineage>
        <taxon>Bacteria</taxon>
        <taxon>Bacillati</taxon>
        <taxon>Actinomycetota</taxon>
        <taxon>Actinomycetes</taxon>
        <taxon>Catenulisporales</taxon>
        <taxon>Actinospicaceae</taxon>
        <taxon>Actinospica</taxon>
    </lineage>
</organism>
<feature type="compositionally biased region" description="Low complexity" evidence="1">
    <location>
        <begin position="33"/>
        <end position="45"/>
    </location>
</feature>
<reference evidence="3" key="1">
    <citation type="submission" date="2021-04" db="EMBL/GenBank/DDBJ databases">
        <title>Genome based classification of Actinospica acidithermotolerans sp. nov., an actinobacterium isolated from an Indonesian hot spring.</title>
        <authorList>
            <person name="Kusuma A.B."/>
            <person name="Putra K.E."/>
            <person name="Nafisah S."/>
            <person name="Loh J."/>
            <person name="Nouioui I."/>
            <person name="Goodfellow M."/>
        </authorList>
    </citation>
    <scope>NUCLEOTIDE SEQUENCE</scope>
    <source>
        <strain evidence="3">CSCA 57</strain>
    </source>
</reference>